<gene>
    <name evidence="12" type="ORF">CTEN210_13134</name>
</gene>
<dbReference type="AlphaFoldDB" id="A0AAD3HB61"/>
<dbReference type="InterPro" id="IPR013087">
    <property type="entry name" value="Znf_C2H2_type"/>
</dbReference>
<evidence type="ECO:0000313" key="12">
    <source>
        <dbReference type="EMBL" id="GFH56658.1"/>
    </source>
</evidence>
<keyword evidence="5" id="KW-0747">Spliceosome</keyword>
<organism evidence="12 13">
    <name type="scientific">Chaetoceros tenuissimus</name>
    <dbReference type="NCBI Taxonomy" id="426638"/>
    <lineage>
        <taxon>Eukaryota</taxon>
        <taxon>Sar</taxon>
        <taxon>Stramenopiles</taxon>
        <taxon>Ochrophyta</taxon>
        <taxon>Bacillariophyta</taxon>
        <taxon>Coscinodiscophyceae</taxon>
        <taxon>Chaetocerotophycidae</taxon>
        <taxon>Chaetocerotales</taxon>
        <taxon>Chaetocerotaceae</taxon>
        <taxon>Chaetoceros</taxon>
    </lineage>
</organism>
<dbReference type="InterPro" id="IPR052092">
    <property type="entry name" value="SF3A2"/>
</dbReference>
<dbReference type="Pfam" id="PF12874">
    <property type="entry name" value="zf-met"/>
    <property type="match status" value="1"/>
</dbReference>
<dbReference type="GO" id="GO:0003676">
    <property type="term" value="F:nucleic acid binding"/>
    <property type="evidence" value="ECO:0007669"/>
    <property type="project" value="InterPro"/>
</dbReference>
<dbReference type="GO" id="GO:0000245">
    <property type="term" value="P:spliceosomal complex assembly"/>
    <property type="evidence" value="ECO:0007669"/>
    <property type="project" value="TreeGrafter"/>
</dbReference>
<dbReference type="Proteomes" id="UP001054902">
    <property type="component" value="Unassembled WGS sequence"/>
</dbReference>
<protein>
    <recommendedName>
        <fullName evidence="11">Matrin-type domain-containing protein</fullName>
    </recommendedName>
</protein>
<dbReference type="PANTHER" id="PTHR23205:SF0">
    <property type="entry name" value="SPLICING FACTOR 3A SUBUNIT 2"/>
    <property type="match status" value="1"/>
</dbReference>
<accession>A0AAD3HB61</accession>
<keyword evidence="13" id="KW-1185">Reference proteome</keyword>
<keyword evidence="4" id="KW-0479">Metal-binding</keyword>
<dbReference type="SMART" id="SM01050">
    <property type="entry name" value="CactinC_cactus"/>
    <property type="match status" value="1"/>
</dbReference>
<dbReference type="InterPro" id="IPR031781">
    <property type="entry name" value="SF3A2_dom"/>
</dbReference>
<evidence type="ECO:0000256" key="2">
    <source>
        <dbReference type="ARBA" id="ARBA00008995"/>
    </source>
</evidence>
<evidence type="ECO:0000256" key="9">
    <source>
        <dbReference type="ARBA" id="ARBA00023242"/>
    </source>
</evidence>
<feature type="domain" description="Matrin-type" evidence="11">
    <location>
        <begin position="233"/>
        <end position="263"/>
    </location>
</feature>
<evidence type="ECO:0000256" key="10">
    <source>
        <dbReference type="SAM" id="MobiDB-lite"/>
    </source>
</evidence>
<dbReference type="Gene3D" id="2.60.40.2690">
    <property type="match status" value="1"/>
</dbReference>
<keyword evidence="6" id="KW-0863">Zinc-finger</keyword>
<comment type="caution">
    <text evidence="12">The sequence shown here is derived from an EMBL/GenBank/DDBJ whole genome shotgun (WGS) entry which is preliminary data.</text>
</comment>
<dbReference type="GO" id="GO:0071013">
    <property type="term" value="C:catalytic step 2 spliceosome"/>
    <property type="evidence" value="ECO:0007669"/>
    <property type="project" value="TreeGrafter"/>
</dbReference>
<keyword evidence="7" id="KW-0862">Zinc</keyword>
<dbReference type="SUPFAM" id="SSF57667">
    <property type="entry name" value="beta-beta-alpha zinc fingers"/>
    <property type="match status" value="1"/>
</dbReference>
<keyword evidence="8" id="KW-0508">mRNA splicing</keyword>
<dbReference type="GO" id="GO:0005686">
    <property type="term" value="C:U2 snRNP"/>
    <property type="evidence" value="ECO:0007669"/>
    <property type="project" value="TreeGrafter"/>
</dbReference>
<dbReference type="PROSITE" id="PS50171">
    <property type="entry name" value="ZF_MATRIN"/>
    <property type="match status" value="1"/>
</dbReference>
<sequence>MDPQSSSQISYVFRTPRGKSTVANIPLTASYDTFLRSLLERAAHIDREFDDAQSVNYQMSRLTIGVHRKLVQEAGRLVRRRTDLNRYVENRACQNCDEHTREASYNRTGELDSESNYNCSSCITSFSNSSVNFSNLAYVVLNGKVLGRNEYEHLTQKFSESPSPETVHHISLRVRMRGGVDRQNRVGSKFGGGGVSSEQQSERERKERLRQLALETVDLAKDPYLMRNHLGTYECKLCLTLHTNEGNYLAHTQGKKHQAGLARRAAMEAKLQGKQDVGPSLPVQTTTKTVQRVKIGRPGYEISKSRHHETNQRCLSFQLHFPEIDANCQPRHRFMSAFEQRKESPPDRRYQYLLIAAEPYETVAFKIPNEKIDREEGKFVTNWNEKERTFTLTLYFVDDVTQKM</sequence>
<evidence type="ECO:0000256" key="6">
    <source>
        <dbReference type="ARBA" id="ARBA00022771"/>
    </source>
</evidence>
<name>A0AAD3HB61_9STRA</name>
<feature type="region of interest" description="Disordered" evidence="10">
    <location>
        <begin position="183"/>
        <end position="205"/>
    </location>
</feature>
<dbReference type="EMBL" id="BLLK01000055">
    <property type="protein sequence ID" value="GFH56658.1"/>
    <property type="molecule type" value="Genomic_DNA"/>
</dbReference>
<dbReference type="InterPro" id="IPR000690">
    <property type="entry name" value="Matrin/U1-C_Znf_C2H2"/>
</dbReference>
<dbReference type="GO" id="GO:0008270">
    <property type="term" value="F:zinc ion binding"/>
    <property type="evidence" value="ECO:0007669"/>
    <property type="project" value="UniProtKB-KW"/>
</dbReference>
<dbReference type="Pfam" id="PF16835">
    <property type="entry name" value="SF3A2"/>
    <property type="match status" value="1"/>
</dbReference>
<dbReference type="InterPro" id="IPR036236">
    <property type="entry name" value="Znf_C2H2_sf"/>
</dbReference>
<dbReference type="SMART" id="SM00451">
    <property type="entry name" value="ZnF_U1"/>
    <property type="match status" value="1"/>
</dbReference>
<keyword evidence="9" id="KW-0539">Nucleus</keyword>
<dbReference type="InterPro" id="IPR003604">
    <property type="entry name" value="Matrin/U1-like-C_Znf_C2H2"/>
</dbReference>
<evidence type="ECO:0000256" key="7">
    <source>
        <dbReference type="ARBA" id="ARBA00022833"/>
    </source>
</evidence>
<evidence type="ECO:0000256" key="1">
    <source>
        <dbReference type="ARBA" id="ARBA00004123"/>
    </source>
</evidence>
<evidence type="ECO:0000259" key="11">
    <source>
        <dbReference type="PROSITE" id="PS50171"/>
    </source>
</evidence>
<keyword evidence="3" id="KW-0507">mRNA processing</keyword>
<dbReference type="PANTHER" id="PTHR23205">
    <property type="entry name" value="SPLICING FACTOR 3A SUBUNIT 2"/>
    <property type="match status" value="1"/>
</dbReference>
<evidence type="ECO:0000256" key="5">
    <source>
        <dbReference type="ARBA" id="ARBA00022728"/>
    </source>
</evidence>
<evidence type="ECO:0000256" key="8">
    <source>
        <dbReference type="ARBA" id="ARBA00023187"/>
    </source>
</evidence>
<comment type="similarity">
    <text evidence="2">Belongs to the SF3A2 family.</text>
</comment>
<comment type="subcellular location">
    <subcellularLocation>
        <location evidence="1">Nucleus</location>
    </subcellularLocation>
</comment>
<evidence type="ECO:0000256" key="4">
    <source>
        <dbReference type="ARBA" id="ARBA00022723"/>
    </source>
</evidence>
<dbReference type="GO" id="GO:0071004">
    <property type="term" value="C:U2-type prespliceosome"/>
    <property type="evidence" value="ECO:0007669"/>
    <property type="project" value="TreeGrafter"/>
</dbReference>
<evidence type="ECO:0000313" key="13">
    <source>
        <dbReference type="Proteomes" id="UP001054902"/>
    </source>
</evidence>
<proteinExistence type="inferred from homology"/>
<reference evidence="12 13" key="1">
    <citation type="journal article" date="2021" name="Sci. Rep.">
        <title>The genome of the diatom Chaetoceros tenuissimus carries an ancient integrated fragment of an extant virus.</title>
        <authorList>
            <person name="Hongo Y."/>
            <person name="Kimura K."/>
            <person name="Takaki Y."/>
            <person name="Yoshida Y."/>
            <person name="Baba S."/>
            <person name="Kobayashi G."/>
            <person name="Nagasaki K."/>
            <person name="Hano T."/>
            <person name="Tomaru Y."/>
        </authorList>
    </citation>
    <scope>NUCLEOTIDE SEQUENCE [LARGE SCALE GENOMIC DNA]</scope>
    <source>
        <strain evidence="12 13">NIES-3715</strain>
    </source>
</reference>
<evidence type="ECO:0000256" key="3">
    <source>
        <dbReference type="ARBA" id="ARBA00022664"/>
    </source>
</evidence>